<keyword evidence="7 13" id="KW-0808">Transferase</keyword>
<keyword evidence="8 13" id="KW-0547">Nucleotide-binding</keyword>
<comment type="similarity">
    <text evidence="13">Belongs to the LpxK family.</text>
</comment>
<comment type="catalytic activity">
    <reaction evidence="13">
        <text>a lipid A disaccharide + ATP = a lipid IVA + ADP + H(+)</text>
        <dbReference type="Rhea" id="RHEA:67840"/>
        <dbReference type="ChEBI" id="CHEBI:15378"/>
        <dbReference type="ChEBI" id="CHEBI:30616"/>
        <dbReference type="ChEBI" id="CHEBI:176343"/>
        <dbReference type="ChEBI" id="CHEBI:176425"/>
        <dbReference type="ChEBI" id="CHEBI:456216"/>
        <dbReference type="EC" id="2.7.1.130"/>
    </reaction>
</comment>
<dbReference type="Pfam" id="PF02606">
    <property type="entry name" value="LpxK"/>
    <property type="match status" value="1"/>
</dbReference>
<evidence type="ECO:0000256" key="12">
    <source>
        <dbReference type="ARBA" id="ARBA00029757"/>
    </source>
</evidence>
<dbReference type="RefSeq" id="WP_133607629.1">
    <property type="nucleotide sequence ID" value="NZ_SNXW01000003.1"/>
</dbReference>
<comment type="function">
    <text evidence="1 13">Transfers the gamma-phosphate of ATP to the 4'-position of a tetraacyldisaccharide 1-phosphate intermediate (termed DS-1-P) to form tetraacyldisaccharide 1,4'-bis-phosphate (lipid IVA).</text>
</comment>
<keyword evidence="5 13" id="KW-0444">Lipid biosynthesis</keyword>
<dbReference type="GO" id="GO:0009244">
    <property type="term" value="P:lipopolysaccharide core region biosynthetic process"/>
    <property type="evidence" value="ECO:0007669"/>
    <property type="project" value="TreeGrafter"/>
</dbReference>
<organism evidence="14 15">
    <name type="scientific">Aquabacterium commune</name>
    <dbReference type="NCBI Taxonomy" id="70586"/>
    <lineage>
        <taxon>Bacteria</taxon>
        <taxon>Pseudomonadati</taxon>
        <taxon>Pseudomonadota</taxon>
        <taxon>Betaproteobacteria</taxon>
        <taxon>Burkholderiales</taxon>
        <taxon>Aquabacterium</taxon>
    </lineage>
</organism>
<comment type="pathway">
    <text evidence="2 13">Glycolipid biosynthesis; lipid IV(A) biosynthesis; lipid IV(A) from (3R)-3-hydroxytetradecanoyl-[acyl-carrier-protein] and UDP-N-acetyl-alpha-D-glucosamine: step 6/6.</text>
</comment>
<evidence type="ECO:0000256" key="5">
    <source>
        <dbReference type="ARBA" id="ARBA00022516"/>
    </source>
</evidence>
<feature type="binding site" evidence="13">
    <location>
        <begin position="61"/>
        <end position="68"/>
    </location>
    <ligand>
        <name>ATP</name>
        <dbReference type="ChEBI" id="CHEBI:30616"/>
    </ligand>
</feature>
<dbReference type="HAMAP" id="MF_00409">
    <property type="entry name" value="LpxK"/>
    <property type="match status" value="1"/>
</dbReference>
<evidence type="ECO:0000256" key="3">
    <source>
        <dbReference type="ARBA" id="ARBA00012071"/>
    </source>
</evidence>
<keyword evidence="11 13" id="KW-0443">Lipid metabolism</keyword>
<proteinExistence type="inferred from homology"/>
<evidence type="ECO:0000256" key="7">
    <source>
        <dbReference type="ARBA" id="ARBA00022679"/>
    </source>
</evidence>
<dbReference type="InterPro" id="IPR003758">
    <property type="entry name" value="LpxK"/>
</dbReference>
<evidence type="ECO:0000256" key="8">
    <source>
        <dbReference type="ARBA" id="ARBA00022741"/>
    </source>
</evidence>
<comment type="caution">
    <text evidence="14">The sequence shown here is derived from an EMBL/GenBank/DDBJ whole genome shotgun (WGS) entry which is preliminary data.</text>
</comment>
<evidence type="ECO:0000256" key="9">
    <source>
        <dbReference type="ARBA" id="ARBA00022777"/>
    </source>
</evidence>
<dbReference type="AlphaFoldDB" id="A0A4V3CW09"/>
<reference evidence="14 15" key="1">
    <citation type="submission" date="2019-03" db="EMBL/GenBank/DDBJ databases">
        <title>Genomic Encyclopedia of Type Strains, Phase IV (KMG-IV): sequencing the most valuable type-strain genomes for metagenomic binning, comparative biology and taxonomic classification.</title>
        <authorList>
            <person name="Goeker M."/>
        </authorList>
    </citation>
    <scope>NUCLEOTIDE SEQUENCE [LARGE SCALE GENOMIC DNA]</scope>
    <source>
        <strain evidence="14 15">DSM 11901</strain>
    </source>
</reference>
<evidence type="ECO:0000256" key="10">
    <source>
        <dbReference type="ARBA" id="ARBA00022840"/>
    </source>
</evidence>
<sequence>MSSLASTLQRAWLRRGPLACALWPVSCLMGMVVALRRLASARGWLHADKLPVPVLVVGNRIVGGAGKTPVTIAILQHLQARGLTPGVLSRGYGVTIDPAQPRLLDRDSVSTWSARDTGDEPWLIFRRTGVPVMVGPKRAVDGRALLRAHPDIDILVCDDGLQHLALQRDIEVVVFDERGAGNGWLLPAGPLREPLDTAAGPGVTAPPLVLYNAARPSTPLPGHVGVRELGDVRALADWWAGTQTTPAPSPQATPGAWALAGIAHPDRFFDALRAQGWQLQTCPLPDHHGFATLPWPAEVRDLIVTEKDAVKLDPQRLALERPNTRVWVSVLDFRPEPAFWTALDAAIDAVVCAAQPPRRPNTVQP</sequence>
<dbReference type="OrthoDB" id="9766423at2"/>
<dbReference type="PANTHER" id="PTHR42724:SF1">
    <property type="entry name" value="TETRAACYLDISACCHARIDE 4'-KINASE, MITOCHONDRIAL-RELATED"/>
    <property type="match status" value="1"/>
</dbReference>
<protein>
    <recommendedName>
        <fullName evidence="4 13">Tetraacyldisaccharide 4'-kinase</fullName>
        <ecNumber evidence="3 13">2.7.1.130</ecNumber>
    </recommendedName>
    <alternativeName>
        <fullName evidence="12 13">Lipid A 4'-kinase</fullName>
    </alternativeName>
</protein>
<dbReference type="GO" id="GO:0005524">
    <property type="term" value="F:ATP binding"/>
    <property type="evidence" value="ECO:0007669"/>
    <property type="project" value="UniProtKB-UniRule"/>
</dbReference>
<evidence type="ECO:0000256" key="4">
    <source>
        <dbReference type="ARBA" id="ARBA00016436"/>
    </source>
</evidence>
<dbReference type="UniPathway" id="UPA00359">
    <property type="reaction ID" value="UER00482"/>
</dbReference>
<dbReference type="EMBL" id="SNXW01000003">
    <property type="protein sequence ID" value="TDP84548.1"/>
    <property type="molecule type" value="Genomic_DNA"/>
</dbReference>
<evidence type="ECO:0000256" key="11">
    <source>
        <dbReference type="ARBA" id="ARBA00023098"/>
    </source>
</evidence>
<evidence type="ECO:0000256" key="13">
    <source>
        <dbReference type="HAMAP-Rule" id="MF_00409"/>
    </source>
</evidence>
<keyword evidence="9 13" id="KW-0418">Kinase</keyword>
<keyword evidence="10 13" id="KW-0067">ATP-binding</keyword>
<name>A0A4V3CW09_9BURK</name>
<dbReference type="GO" id="GO:0009029">
    <property type="term" value="F:lipid-A 4'-kinase activity"/>
    <property type="evidence" value="ECO:0007669"/>
    <property type="project" value="UniProtKB-UniRule"/>
</dbReference>
<evidence type="ECO:0000256" key="1">
    <source>
        <dbReference type="ARBA" id="ARBA00002274"/>
    </source>
</evidence>
<evidence type="ECO:0000256" key="6">
    <source>
        <dbReference type="ARBA" id="ARBA00022556"/>
    </source>
</evidence>
<dbReference type="InterPro" id="IPR027417">
    <property type="entry name" value="P-loop_NTPase"/>
</dbReference>
<dbReference type="PANTHER" id="PTHR42724">
    <property type="entry name" value="TETRAACYLDISACCHARIDE 4'-KINASE"/>
    <property type="match status" value="1"/>
</dbReference>
<keyword evidence="15" id="KW-1185">Reference proteome</keyword>
<dbReference type="NCBIfam" id="TIGR00682">
    <property type="entry name" value="lpxK"/>
    <property type="match status" value="1"/>
</dbReference>
<dbReference type="Proteomes" id="UP000294593">
    <property type="component" value="Unassembled WGS sequence"/>
</dbReference>
<dbReference type="GO" id="GO:0009245">
    <property type="term" value="P:lipid A biosynthetic process"/>
    <property type="evidence" value="ECO:0007669"/>
    <property type="project" value="UniProtKB-UniRule"/>
</dbReference>
<keyword evidence="6 13" id="KW-0441">Lipid A biosynthesis</keyword>
<evidence type="ECO:0000313" key="14">
    <source>
        <dbReference type="EMBL" id="TDP84548.1"/>
    </source>
</evidence>
<evidence type="ECO:0000256" key="2">
    <source>
        <dbReference type="ARBA" id="ARBA00004870"/>
    </source>
</evidence>
<gene>
    <name evidence="13" type="primary">lpxK</name>
    <name evidence="14" type="ORF">EV672_103117</name>
</gene>
<dbReference type="GO" id="GO:0005886">
    <property type="term" value="C:plasma membrane"/>
    <property type="evidence" value="ECO:0007669"/>
    <property type="project" value="TreeGrafter"/>
</dbReference>
<dbReference type="EC" id="2.7.1.130" evidence="3 13"/>
<evidence type="ECO:0000313" key="15">
    <source>
        <dbReference type="Proteomes" id="UP000294593"/>
    </source>
</evidence>
<accession>A0A4V3CW09</accession>
<dbReference type="SUPFAM" id="SSF52540">
    <property type="entry name" value="P-loop containing nucleoside triphosphate hydrolases"/>
    <property type="match status" value="1"/>
</dbReference>